<evidence type="ECO:0000256" key="1">
    <source>
        <dbReference type="ARBA" id="ARBA00022481"/>
    </source>
</evidence>
<dbReference type="InterPro" id="IPR000983">
    <property type="entry name" value="Bac_GSPG_pilin"/>
</dbReference>
<accession>A0ABW7H1J1</accession>
<organism evidence="3 4">
    <name type="scientific">Pelomonas baiyunensis</name>
    <dbReference type="NCBI Taxonomy" id="3299026"/>
    <lineage>
        <taxon>Bacteria</taxon>
        <taxon>Pseudomonadati</taxon>
        <taxon>Pseudomonadota</taxon>
        <taxon>Betaproteobacteria</taxon>
        <taxon>Burkholderiales</taxon>
        <taxon>Sphaerotilaceae</taxon>
        <taxon>Roseateles</taxon>
    </lineage>
</organism>
<dbReference type="PRINTS" id="PR00813">
    <property type="entry name" value="BCTERIALGSPG"/>
</dbReference>
<protein>
    <submittedName>
        <fullName evidence="3">Type II secretion system protein</fullName>
    </submittedName>
</protein>
<dbReference type="InterPro" id="IPR012902">
    <property type="entry name" value="N_methyl_site"/>
</dbReference>
<dbReference type="Gene3D" id="3.30.700.10">
    <property type="entry name" value="Glycoprotein, Type 4 Pilin"/>
    <property type="match status" value="1"/>
</dbReference>
<comment type="caution">
    <text evidence="3">The sequence shown here is derived from an EMBL/GenBank/DDBJ whole genome shotgun (WGS) entry which is preliminary data.</text>
</comment>
<dbReference type="Proteomes" id="UP001606303">
    <property type="component" value="Unassembled WGS sequence"/>
</dbReference>
<evidence type="ECO:0000313" key="4">
    <source>
        <dbReference type="Proteomes" id="UP001606303"/>
    </source>
</evidence>
<keyword evidence="1" id="KW-0488">Methylation</keyword>
<dbReference type="NCBIfam" id="TIGR02532">
    <property type="entry name" value="IV_pilin_GFxxxE"/>
    <property type="match status" value="1"/>
</dbReference>
<feature type="transmembrane region" description="Helical" evidence="2">
    <location>
        <begin position="20"/>
        <end position="43"/>
    </location>
</feature>
<gene>
    <name evidence="3" type="ORF">ACG01O_15860</name>
</gene>
<dbReference type="RefSeq" id="WP_394386048.1">
    <property type="nucleotide sequence ID" value="NZ_JBIGIB010000004.1"/>
</dbReference>
<dbReference type="PROSITE" id="PS00409">
    <property type="entry name" value="PROKAR_NTER_METHYL"/>
    <property type="match status" value="1"/>
</dbReference>
<keyword evidence="2" id="KW-0472">Membrane</keyword>
<reference evidence="3 4" key="1">
    <citation type="submission" date="2024-08" db="EMBL/GenBank/DDBJ databases">
        <authorList>
            <person name="Lu H."/>
        </authorList>
    </citation>
    <scope>NUCLEOTIDE SEQUENCE [LARGE SCALE GENOMIC DNA]</scope>
    <source>
        <strain evidence="3 4">BYS87W</strain>
    </source>
</reference>
<proteinExistence type="predicted"/>
<keyword evidence="4" id="KW-1185">Reference proteome</keyword>
<dbReference type="SUPFAM" id="SSF54523">
    <property type="entry name" value="Pili subunits"/>
    <property type="match status" value="1"/>
</dbReference>
<name>A0ABW7H1J1_9BURK</name>
<dbReference type="InterPro" id="IPR045584">
    <property type="entry name" value="Pilin-like"/>
</dbReference>
<keyword evidence="2" id="KW-0812">Transmembrane</keyword>
<dbReference type="Pfam" id="PF07963">
    <property type="entry name" value="N_methyl"/>
    <property type="match status" value="1"/>
</dbReference>
<sequence>MDAGRLLAHGAPPGRAVRGFTLIEMLVVLAMLGVLASAARPLLELSVQRSREHELRQGLRTLREALDAYRRATEIGAIARSPEDSGYPARLDLLVDGVPDARSAEGRKLYFLRRLPRDPFAPADLRPAETWGLRAYDSPPDNPRAGKDVFDVFSRSERLALDGTRLKDW</sequence>
<dbReference type="EMBL" id="JBIGIB010000004">
    <property type="protein sequence ID" value="MFG6468103.1"/>
    <property type="molecule type" value="Genomic_DNA"/>
</dbReference>
<evidence type="ECO:0000313" key="3">
    <source>
        <dbReference type="EMBL" id="MFG6468103.1"/>
    </source>
</evidence>
<evidence type="ECO:0000256" key="2">
    <source>
        <dbReference type="SAM" id="Phobius"/>
    </source>
</evidence>
<keyword evidence="2" id="KW-1133">Transmembrane helix</keyword>